<evidence type="ECO:0000256" key="5">
    <source>
        <dbReference type="ARBA" id="ARBA00023136"/>
    </source>
</evidence>
<dbReference type="PANTHER" id="PTHR15583">
    <property type="entry name" value="INTERLEUKIN-17 RECEPTOR"/>
    <property type="match status" value="1"/>
</dbReference>
<keyword evidence="5 8" id="KW-0472">Membrane</keyword>
<sequence>MRATIRNGFLAAVILCSLTRVSSHCYSEYCQKSANLTQDVRCILTSVERGEGCEKLKFENTGNSSKRDAGTAIFTLHAYVNKNLKKKDNSQQATAFNLSVSDINFHRLITRYQNIMESKENACRHIELYGNDNHPVPKHLYVSCSFSDAAYEGSPYRLEYTAIGEDFVYSRKYVFYVPNHEFIENSVQIEKFTPFIYIDISDRSNAALYIQPLPLTYNVMEYKVWLISNDTKSTLTIVPANKDHGHVRLNLVAPDGVYYVKVAALHPECGEHGCANSTSPYVYIKHASHQLLIMIISLVWIPPVLLYALYHAFKLYRKKVLKRVAMKPNCLLIYSPTHPSHVNVMAELTKYLRYYNINAMIDMFDIAETANKDPGLWCNTAFQTADVVLVVTSPPISAKFDATIIYRNVDNHLLQLLKENYPRRNKRYYAIHLPYCKSDHIPEEARLFKKFRIPEDLARLVKTIHGIACLRFLTVSDRELLESIRFATAKISEDETSSVIKNIEETDDLLLPIVVQETANCNIEQSEISRPDTPDSNVIPQSFTTCIDELNLLGETEDEKSFGINSTKNDCEFRVDKLNL</sequence>
<dbReference type="Pfam" id="PF08357">
    <property type="entry name" value="SEFIR"/>
    <property type="match status" value="1"/>
</dbReference>
<dbReference type="PANTHER" id="PTHR15583:SF7">
    <property type="entry name" value="INTERLEUKIN CYTOKINE RECEPTOR-RELATED PROTEIN 2"/>
    <property type="match status" value="1"/>
</dbReference>
<proteinExistence type="predicted"/>
<dbReference type="EMBL" id="GL888236">
    <property type="protein sequence ID" value="EGI64292.1"/>
    <property type="molecule type" value="Genomic_DNA"/>
</dbReference>
<evidence type="ECO:0000256" key="3">
    <source>
        <dbReference type="ARBA" id="ARBA00022729"/>
    </source>
</evidence>
<evidence type="ECO:0000256" key="8">
    <source>
        <dbReference type="SAM" id="Phobius"/>
    </source>
</evidence>
<feature type="domain" description="SEFIR" evidence="10">
    <location>
        <begin position="327"/>
        <end position="462"/>
    </location>
</feature>
<keyword evidence="7" id="KW-0325">Glycoprotein</keyword>
<dbReference type="eggNOG" id="ENOG502S29E">
    <property type="taxonomic scope" value="Eukaryota"/>
</dbReference>
<evidence type="ECO:0000256" key="9">
    <source>
        <dbReference type="SAM" id="SignalP"/>
    </source>
</evidence>
<feature type="chain" id="PRO_5003318779" description="SEFIR domain-containing protein" evidence="9">
    <location>
        <begin position="24"/>
        <end position="580"/>
    </location>
</feature>
<keyword evidence="12" id="KW-1185">Reference proteome</keyword>
<comment type="subcellular location">
    <subcellularLocation>
        <location evidence="1">Membrane</location>
        <topology evidence="1">Single-pass type I membrane protein</topology>
    </subcellularLocation>
</comment>
<evidence type="ECO:0000259" key="10">
    <source>
        <dbReference type="PROSITE" id="PS51534"/>
    </source>
</evidence>
<name>F4WNC2_ACREC</name>
<evidence type="ECO:0000256" key="6">
    <source>
        <dbReference type="ARBA" id="ARBA00023170"/>
    </source>
</evidence>
<evidence type="ECO:0000256" key="2">
    <source>
        <dbReference type="ARBA" id="ARBA00022692"/>
    </source>
</evidence>
<evidence type="ECO:0000256" key="7">
    <source>
        <dbReference type="ARBA" id="ARBA00023180"/>
    </source>
</evidence>
<evidence type="ECO:0000256" key="1">
    <source>
        <dbReference type="ARBA" id="ARBA00004479"/>
    </source>
</evidence>
<feature type="signal peptide" evidence="9">
    <location>
        <begin position="1"/>
        <end position="23"/>
    </location>
</feature>
<organism evidence="12">
    <name type="scientific">Acromyrmex echinatior</name>
    <name type="common">Panamanian leafcutter ant</name>
    <name type="synonym">Acromyrmex octospinosus echinatior</name>
    <dbReference type="NCBI Taxonomy" id="103372"/>
    <lineage>
        <taxon>Eukaryota</taxon>
        <taxon>Metazoa</taxon>
        <taxon>Ecdysozoa</taxon>
        <taxon>Arthropoda</taxon>
        <taxon>Hexapoda</taxon>
        <taxon>Insecta</taxon>
        <taxon>Pterygota</taxon>
        <taxon>Neoptera</taxon>
        <taxon>Endopterygota</taxon>
        <taxon>Hymenoptera</taxon>
        <taxon>Apocrita</taxon>
        <taxon>Aculeata</taxon>
        <taxon>Formicoidea</taxon>
        <taxon>Formicidae</taxon>
        <taxon>Myrmicinae</taxon>
        <taxon>Acromyrmex</taxon>
    </lineage>
</organism>
<evidence type="ECO:0000256" key="4">
    <source>
        <dbReference type="ARBA" id="ARBA00022989"/>
    </source>
</evidence>
<dbReference type="PROSITE" id="PS51534">
    <property type="entry name" value="SEFIR"/>
    <property type="match status" value="1"/>
</dbReference>
<gene>
    <name evidence="11" type="ORF">G5I_07277</name>
</gene>
<keyword evidence="2 8" id="KW-0812">Transmembrane</keyword>
<feature type="transmembrane region" description="Helical" evidence="8">
    <location>
        <begin position="291"/>
        <end position="313"/>
    </location>
</feature>
<protein>
    <recommendedName>
        <fullName evidence="10">SEFIR domain-containing protein</fullName>
    </recommendedName>
</protein>
<keyword evidence="3 9" id="KW-0732">Signal</keyword>
<dbReference type="InterPro" id="IPR013568">
    <property type="entry name" value="SEFIR_dom"/>
</dbReference>
<dbReference type="OMA" id="CLLVYSP"/>
<keyword evidence="4 8" id="KW-1133">Transmembrane helix</keyword>
<dbReference type="KEGG" id="aec:105147213"/>
<keyword evidence="6" id="KW-0675">Receptor</keyword>
<dbReference type="AlphaFoldDB" id="F4WNC2"/>
<dbReference type="GO" id="GO:0016020">
    <property type="term" value="C:membrane"/>
    <property type="evidence" value="ECO:0007669"/>
    <property type="project" value="UniProtKB-SubCell"/>
</dbReference>
<dbReference type="OrthoDB" id="8190413at2759"/>
<accession>F4WNC2</accession>
<reference evidence="11" key="1">
    <citation type="submission" date="2011-02" db="EMBL/GenBank/DDBJ databases">
        <title>The genome of the leaf-cutting ant Acromyrmex echinatior suggests key adaptations to social evolution and fungus farming.</title>
        <authorList>
            <person name="Nygaard S."/>
            <person name="Zhang G."/>
        </authorList>
    </citation>
    <scope>NUCLEOTIDE SEQUENCE</scope>
</reference>
<dbReference type="InterPro" id="IPR039465">
    <property type="entry name" value="IL-17_rcpt-like"/>
</dbReference>
<evidence type="ECO:0000313" key="11">
    <source>
        <dbReference type="EMBL" id="EGI64292.1"/>
    </source>
</evidence>
<dbReference type="Proteomes" id="UP000007755">
    <property type="component" value="Unassembled WGS sequence"/>
</dbReference>
<dbReference type="InParanoid" id="F4WNC2"/>
<evidence type="ECO:0000313" key="12">
    <source>
        <dbReference type="Proteomes" id="UP000007755"/>
    </source>
</evidence>
<dbReference type="GO" id="GO:0030368">
    <property type="term" value="F:interleukin-17 receptor activity"/>
    <property type="evidence" value="ECO:0007669"/>
    <property type="project" value="InterPro"/>
</dbReference>
<dbReference type="Gene3D" id="3.40.50.11530">
    <property type="match status" value="1"/>
</dbReference>